<dbReference type="AlphaFoldDB" id="A0A2T0WEK4"/>
<dbReference type="Gene3D" id="1.20.120.530">
    <property type="entry name" value="GntR ligand-binding domain-like"/>
    <property type="match status" value="1"/>
</dbReference>
<dbReference type="SUPFAM" id="SSF48008">
    <property type="entry name" value="GntR ligand-binding domain-like"/>
    <property type="match status" value="1"/>
</dbReference>
<dbReference type="Proteomes" id="UP000238392">
    <property type="component" value="Unassembled WGS sequence"/>
</dbReference>
<dbReference type="PANTHER" id="PTHR43537">
    <property type="entry name" value="TRANSCRIPTIONAL REGULATOR, GNTR FAMILY"/>
    <property type="match status" value="1"/>
</dbReference>
<comment type="caution">
    <text evidence="5">The sequence shown here is derived from an EMBL/GenBank/DDBJ whole genome shotgun (WGS) entry which is preliminary data.</text>
</comment>
<keyword evidence="2 5" id="KW-0238">DNA-binding</keyword>
<evidence type="ECO:0000313" key="5">
    <source>
        <dbReference type="EMBL" id="PRY85085.1"/>
    </source>
</evidence>
<name>A0A2T0WEK4_9RHOB</name>
<dbReference type="InterPro" id="IPR011711">
    <property type="entry name" value="GntR_C"/>
</dbReference>
<dbReference type="PANTHER" id="PTHR43537:SF44">
    <property type="entry name" value="GNTR FAMILY REGULATORY PROTEIN"/>
    <property type="match status" value="1"/>
</dbReference>
<dbReference type="CDD" id="cd07377">
    <property type="entry name" value="WHTH_GntR"/>
    <property type="match status" value="1"/>
</dbReference>
<dbReference type="Pfam" id="PF00392">
    <property type="entry name" value="GntR"/>
    <property type="match status" value="1"/>
</dbReference>
<dbReference type="SMART" id="SM00345">
    <property type="entry name" value="HTH_GNTR"/>
    <property type="match status" value="1"/>
</dbReference>
<dbReference type="InterPro" id="IPR008920">
    <property type="entry name" value="TF_FadR/GntR_C"/>
</dbReference>
<evidence type="ECO:0000313" key="6">
    <source>
        <dbReference type="Proteomes" id="UP000238392"/>
    </source>
</evidence>
<evidence type="ECO:0000259" key="4">
    <source>
        <dbReference type="PROSITE" id="PS50949"/>
    </source>
</evidence>
<dbReference type="PRINTS" id="PR00035">
    <property type="entry name" value="HTHGNTR"/>
</dbReference>
<dbReference type="GO" id="GO:0003677">
    <property type="term" value="F:DNA binding"/>
    <property type="evidence" value="ECO:0007669"/>
    <property type="project" value="UniProtKB-KW"/>
</dbReference>
<gene>
    <name evidence="5" type="ORF">CLV74_11856</name>
</gene>
<dbReference type="InterPro" id="IPR036388">
    <property type="entry name" value="WH-like_DNA-bd_sf"/>
</dbReference>
<keyword evidence="1" id="KW-0805">Transcription regulation</keyword>
<dbReference type="Pfam" id="PF07729">
    <property type="entry name" value="FCD"/>
    <property type="match status" value="1"/>
</dbReference>
<feature type="domain" description="HTH gntR-type" evidence="4">
    <location>
        <begin position="17"/>
        <end position="85"/>
    </location>
</feature>
<dbReference type="GO" id="GO:0003700">
    <property type="term" value="F:DNA-binding transcription factor activity"/>
    <property type="evidence" value="ECO:0007669"/>
    <property type="project" value="InterPro"/>
</dbReference>
<dbReference type="RefSeq" id="WP_106267923.1">
    <property type="nucleotide sequence ID" value="NZ_PVTQ01000018.1"/>
</dbReference>
<reference evidence="5 6" key="1">
    <citation type="submission" date="2018-03" db="EMBL/GenBank/DDBJ databases">
        <title>Genomic Encyclopedia of Archaeal and Bacterial Type Strains, Phase II (KMG-II): from individual species to whole genera.</title>
        <authorList>
            <person name="Goeker M."/>
        </authorList>
    </citation>
    <scope>NUCLEOTIDE SEQUENCE [LARGE SCALE GENOMIC DNA]</scope>
    <source>
        <strain evidence="5 6">DSM 100212</strain>
    </source>
</reference>
<proteinExistence type="predicted"/>
<dbReference type="Gene3D" id="1.10.10.10">
    <property type="entry name" value="Winged helix-like DNA-binding domain superfamily/Winged helix DNA-binding domain"/>
    <property type="match status" value="1"/>
</dbReference>
<evidence type="ECO:0000256" key="1">
    <source>
        <dbReference type="ARBA" id="ARBA00023015"/>
    </source>
</evidence>
<keyword evidence="3" id="KW-0804">Transcription</keyword>
<accession>A0A2T0WEK4</accession>
<dbReference type="OrthoDB" id="9028214at2"/>
<evidence type="ECO:0000256" key="2">
    <source>
        <dbReference type="ARBA" id="ARBA00023125"/>
    </source>
</evidence>
<dbReference type="SUPFAM" id="SSF46785">
    <property type="entry name" value="Winged helix' DNA-binding domain"/>
    <property type="match status" value="1"/>
</dbReference>
<dbReference type="SMART" id="SM00895">
    <property type="entry name" value="FCD"/>
    <property type="match status" value="1"/>
</dbReference>
<dbReference type="EMBL" id="PVTQ01000018">
    <property type="protein sequence ID" value="PRY85085.1"/>
    <property type="molecule type" value="Genomic_DNA"/>
</dbReference>
<dbReference type="PROSITE" id="PS50949">
    <property type="entry name" value="HTH_GNTR"/>
    <property type="match status" value="1"/>
</dbReference>
<organism evidence="5 6">
    <name type="scientific">Donghicola tyrosinivorans</name>
    <dbReference type="NCBI Taxonomy" id="1652492"/>
    <lineage>
        <taxon>Bacteria</taxon>
        <taxon>Pseudomonadati</taxon>
        <taxon>Pseudomonadota</taxon>
        <taxon>Alphaproteobacteria</taxon>
        <taxon>Rhodobacterales</taxon>
        <taxon>Roseobacteraceae</taxon>
        <taxon>Donghicola</taxon>
    </lineage>
</organism>
<evidence type="ECO:0000256" key="3">
    <source>
        <dbReference type="ARBA" id="ARBA00023163"/>
    </source>
</evidence>
<sequence>MIRDKFPDTGRFPRPVRSLHAEVVEEIARWLIVGDFTEGDVLPNEQEVGQALGVSRTVVREAVRTLVAKGMLQVRRRTGTVVLSEDEWNIFDTEVLAWRFRYGVSNDFLEELFKFRAGTETIAAELCATNPDFDVAELRDCCDAMERALDGQGDWFEADLRFHRLLLTGAGNRFLAHIVPMLENLFDALLSPDVLIEENMRRTLPRHRAVVDAIASGNTTQVREAMLLLVSEAREDTLRRIGDAGGAE</sequence>
<dbReference type="InterPro" id="IPR036390">
    <property type="entry name" value="WH_DNA-bd_sf"/>
</dbReference>
<keyword evidence="6" id="KW-1185">Reference proteome</keyword>
<dbReference type="InterPro" id="IPR000524">
    <property type="entry name" value="Tscrpt_reg_HTH_GntR"/>
</dbReference>
<protein>
    <submittedName>
        <fullName evidence="5">DNA-binding FadR family transcriptional regulator</fullName>
    </submittedName>
</protein>